<dbReference type="EMBL" id="HBGY01000354">
    <property type="protein sequence ID" value="CAD9554553.1"/>
    <property type="molecule type" value="Transcribed_RNA"/>
</dbReference>
<dbReference type="PANTHER" id="PTHR42690">
    <property type="entry name" value="THREONINE SYNTHASE FAMILY MEMBER"/>
    <property type="match status" value="1"/>
</dbReference>
<dbReference type="InterPro" id="IPR051166">
    <property type="entry name" value="Threonine_Synthase"/>
</dbReference>
<dbReference type="AlphaFoldDB" id="A0A7S2JSB2"/>
<name>A0A7S2JSB2_9STRA</name>
<dbReference type="GO" id="GO:0009088">
    <property type="term" value="P:threonine biosynthetic process"/>
    <property type="evidence" value="ECO:0007669"/>
    <property type="project" value="TreeGrafter"/>
</dbReference>
<accession>A0A7S2JSB2</accession>
<evidence type="ECO:0000313" key="1">
    <source>
        <dbReference type="EMBL" id="CAD9554553.1"/>
    </source>
</evidence>
<protein>
    <recommendedName>
        <fullName evidence="2">Tryptophan synthase beta chain-like PALP domain-containing protein</fullName>
    </recommendedName>
</protein>
<sequence length="354" mass="40020">MRAVSEVRTQERKYMRILVHYPLGQISAFQRRQLTTIKTGNARVAAFEGTGDDMDVPIKRLLLSNDRTTNRICGINSYNIGRPIMQVVHFVWTYLQIAKCLEIVPGDKSAPIDIVIPTGAMGNMIGGYIAKLMGVPIKFLCAGVNANDITHRAFASGEFHKSDAMTRTLSEAINIQVPYNFERLLFYLTGSDYELVNQWMTTMDETSKLTLDSTWLLKLQAEFRSARIDDEEMCATMRKIKDRFAYMIDPHTSVAFAAASRLGYDLGDGKGDKNPVAVMATASPCKFEETVTVAIGEKAWYEYYESEVSEDAKRILSCEEVPPMIYHRTEGLSLEETQNEWEKIARTIIEEELC</sequence>
<dbReference type="Gene3D" id="3.40.50.1100">
    <property type="match status" value="2"/>
</dbReference>
<dbReference type="PANTHER" id="PTHR42690:SF1">
    <property type="entry name" value="THREONINE SYNTHASE-LIKE 2"/>
    <property type="match status" value="1"/>
</dbReference>
<dbReference type="GO" id="GO:0004795">
    <property type="term" value="F:threonine synthase activity"/>
    <property type="evidence" value="ECO:0007669"/>
    <property type="project" value="TreeGrafter"/>
</dbReference>
<reference evidence="1" key="1">
    <citation type="submission" date="2021-01" db="EMBL/GenBank/DDBJ databases">
        <authorList>
            <person name="Corre E."/>
            <person name="Pelletier E."/>
            <person name="Niang G."/>
            <person name="Scheremetjew M."/>
            <person name="Finn R."/>
            <person name="Kale V."/>
            <person name="Holt S."/>
            <person name="Cochrane G."/>
            <person name="Meng A."/>
            <person name="Brown T."/>
            <person name="Cohen L."/>
        </authorList>
    </citation>
    <scope>NUCLEOTIDE SEQUENCE</scope>
    <source>
        <strain evidence="1">B650</strain>
    </source>
</reference>
<gene>
    <name evidence="1" type="ORF">LDAN0321_LOCUS232</name>
</gene>
<dbReference type="InterPro" id="IPR036052">
    <property type="entry name" value="TrpB-like_PALP_sf"/>
</dbReference>
<dbReference type="SUPFAM" id="SSF53686">
    <property type="entry name" value="Tryptophan synthase beta subunit-like PLP-dependent enzymes"/>
    <property type="match status" value="1"/>
</dbReference>
<organism evidence="1">
    <name type="scientific">Leptocylindrus danicus</name>
    <dbReference type="NCBI Taxonomy" id="163516"/>
    <lineage>
        <taxon>Eukaryota</taxon>
        <taxon>Sar</taxon>
        <taxon>Stramenopiles</taxon>
        <taxon>Ochrophyta</taxon>
        <taxon>Bacillariophyta</taxon>
        <taxon>Coscinodiscophyceae</taxon>
        <taxon>Chaetocerotophycidae</taxon>
        <taxon>Leptocylindrales</taxon>
        <taxon>Leptocylindraceae</taxon>
        <taxon>Leptocylindrus</taxon>
    </lineage>
</organism>
<evidence type="ECO:0008006" key="2">
    <source>
        <dbReference type="Google" id="ProtNLM"/>
    </source>
</evidence>
<proteinExistence type="predicted"/>